<keyword evidence="1" id="KW-1133">Transmembrane helix</keyword>
<dbReference type="RefSeq" id="WP_218632195.1">
    <property type="nucleotide sequence ID" value="NZ_JAHVAH010000001.1"/>
</dbReference>
<evidence type="ECO:0000313" key="4">
    <source>
        <dbReference type="Proteomes" id="UP000698028"/>
    </source>
</evidence>
<keyword evidence="1" id="KW-0812">Transmembrane</keyword>
<feature type="transmembrane region" description="Helical" evidence="1">
    <location>
        <begin position="116"/>
        <end position="134"/>
    </location>
</feature>
<accession>A0ABS6V3U6</accession>
<evidence type="ECO:0000256" key="2">
    <source>
        <dbReference type="SAM" id="SignalP"/>
    </source>
</evidence>
<gene>
    <name evidence="3" type="ORF">KTQ36_02555</name>
</gene>
<proteinExistence type="predicted"/>
<evidence type="ECO:0000256" key="1">
    <source>
        <dbReference type="SAM" id="Phobius"/>
    </source>
</evidence>
<keyword evidence="1" id="KW-0472">Membrane</keyword>
<protein>
    <submittedName>
        <fullName evidence="3">Uncharacterized protein</fullName>
    </submittedName>
</protein>
<organism evidence="3 4">
    <name type="scientific">Sphingomicrobium clamense</name>
    <dbReference type="NCBI Taxonomy" id="2851013"/>
    <lineage>
        <taxon>Bacteria</taxon>
        <taxon>Pseudomonadati</taxon>
        <taxon>Pseudomonadota</taxon>
        <taxon>Alphaproteobacteria</taxon>
        <taxon>Sphingomonadales</taxon>
        <taxon>Sphingomonadaceae</taxon>
        <taxon>Sphingomicrobium</taxon>
    </lineage>
</organism>
<keyword evidence="4" id="KW-1185">Reference proteome</keyword>
<dbReference type="Proteomes" id="UP000698028">
    <property type="component" value="Unassembled WGS sequence"/>
</dbReference>
<feature type="chain" id="PRO_5047212940" evidence="2">
    <location>
        <begin position="19"/>
        <end position="144"/>
    </location>
</feature>
<evidence type="ECO:0000313" key="3">
    <source>
        <dbReference type="EMBL" id="MBW0144176.1"/>
    </source>
</evidence>
<name>A0ABS6V3U6_9SPHN</name>
<sequence length="144" mass="15995">MRPRTAVFAGIAATFAFAAAWHGPVGGAGARIAAEGEELTRLNLEYYEMDQVSGWMQRGPLTRRIWLAGEADTFQRRELQRILRGLPQVSDVQWYRDGGGTVRAPIVLPLVFEAELAALSSFAIGFILTYLVALRRRYIRGAIV</sequence>
<feature type="signal peptide" evidence="2">
    <location>
        <begin position="1"/>
        <end position="18"/>
    </location>
</feature>
<comment type="caution">
    <text evidence="3">The sequence shown here is derived from an EMBL/GenBank/DDBJ whole genome shotgun (WGS) entry which is preliminary data.</text>
</comment>
<keyword evidence="2" id="KW-0732">Signal</keyword>
<reference evidence="3 4" key="1">
    <citation type="submission" date="2021-07" db="EMBL/GenBank/DDBJ databases">
        <title>The draft genome sequence of Sphingomicrobium sp. B8.</title>
        <authorList>
            <person name="Mu L."/>
        </authorList>
    </citation>
    <scope>NUCLEOTIDE SEQUENCE [LARGE SCALE GENOMIC DNA]</scope>
    <source>
        <strain evidence="3 4">B8</strain>
    </source>
</reference>
<dbReference type="EMBL" id="JAHVAH010000001">
    <property type="protein sequence ID" value="MBW0144176.1"/>
    <property type="molecule type" value="Genomic_DNA"/>
</dbReference>